<dbReference type="Proteomes" id="UP000282957">
    <property type="component" value="Unassembled WGS sequence"/>
</dbReference>
<accession>A0A437MF20</accession>
<organism evidence="1 2">
    <name type="scientific">Rhodovarius crocodyli</name>
    <dbReference type="NCBI Taxonomy" id="1979269"/>
    <lineage>
        <taxon>Bacteria</taxon>
        <taxon>Pseudomonadati</taxon>
        <taxon>Pseudomonadota</taxon>
        <taxon>Alphaproteobacteria</taxon>
        <taxon>Acetobacterales</taxon>
        <taxon>Roseomonadaceae</taxon>
        <taxon>Rhodovarius</taxon>
    </lineage>
</organism>
<protein>
    <submittedName>
        <fullName evidence="1">Uncharacterized protein</fullName>
    </submittedName>
</protein>
<keyword evidence="2" id="KW-1185">Reference proteome</keyword>
<evidence type="ECO:0000313" key="2">
    <source>
        <dbReference type="Proteomes" id="UP000282957"/>
    </source>
</evidence>
<dbReference type="EMBL" id="SACL01000004">
    <property type="protein sequence ID" value="RVT96219.1"/>
    <property type="molecule type" value="Genomic_DNA"/>
</dbReference>
<dbReference type="RefSeq" id="WP_127788152.1">
    <property type="nucleotide sequence ID" value="NZ_SACL01000004.1"/>
</dbReference>
<dbReference type="AlphaFoldDB" id="A0A437MF20"/>
<sequence length="143" mass="16084">MSDPTDEPIHASWPKYRIEMILSEEVEPIEPGLVVRQAWIVAPLEDAPEDLEAANAARATCLDRLHIAAWTMRNMAGPAWAKALVDETAQGISRRTDAGFWRERLVQDDMRQFLRSGVLSRAVHGFGLHVDYMAESAEEPEDD</sequence>
<comment type="caution">
    <text evidence="1">The sequence shown here is derived from an EMBL/GenBank/DDBJ whole genome shotgun (WGS) entry which is preliminary data.</text>
</comment>
<reference evidence="1 2" key="1">
    <citation type="submission" date="2019-01" db="EMBL/GenBank/DDBJ databases">
        <authorList>
            <person name="Chen W.-M."/>
        </authorList>
    </citation>
    <scope>NUCLEOTIDE SEQUENCE [LARGE SCALE GENOMIC DNA]</scope>
    <source>
        <strain evidence="1 2">CCP-6</strain>
    </source>
</reference>
<proteinExistence type="predicted"/>
<gene>
    <name evidence="1" type="ORF">EOD42_13975</name>
</gene>
<name>A0A437MF20_9PROT</name>
<evidence type="ECO:0000313" key="1">
    <source>
        <dbReference type="EMBL" id="RVT96219.1"/>
    </source>
</evidence>